<sequence length="426" mass="46924">MMNSLLFAAQRVVVCEEFTGTWCHYCHGAARALEEIYYRSYDSLVVIAYHLSDQFAIPECNARNSYYGISAYPTVVFDGNVTNFGGSYLGTMFPPYRHYLTTEFSVSTPLRINLTCNYDTIANTGTITATIINDSSSTVSGTLQFAIVENDIPCNWQGMTEVDFVLRDMLPDANGEAVTISPNDSITCLRNFTISQTWKEHDCKIVVFVQASNKRIYQGAEIGLVPEPRMEYYSLELNETNGNNNYWAEPGEGIRMYIYGKNLRNGTYTGNSSINCSDPYITITSATPQSVAIGPGEVDTILICDFNISATCPSLHQVLFLLNSGSTIDTIPFIVTTTPGFFDDIESGQGNWTHYGIPPPTMTTGISPSIKVIRQPTPGIVALKVPGIIQVRMMHHWSHHISLLHPTAISVSTISMPLTGTGTMGI</sequence>
<dbReference type="CDD" id="cd01659">
    <property type="entry name" value="TRX_superfamily"/>
    <property type="match status" value="1"/>
</dbReference>
<name>A0A7V0Z6E3_UNCW3</name>
<dbReference type="Gene3D" id="3.40.30.10">
    <property type="entry name" value="Glutaredoxin"/>
    <property type="match status" value="1"/>
</dbReference>
<dbReference type="InterPro" id="IPR021615">
    <property type="entry name" value="Omp28"/>
</dbReference>
<dbReference type="Gene3D" id="2.60.40.10">
    <property type="entry name" value="Immunoglobulins"/>
    <property type="match status" value="1"/>
</dbReference>
<comment type="caution">
    <text evidence="1">The sequence shown here is derived from an EMBL/GenBank/DDBJ whole genome shotgun (WGS) entry which is preliminary data.</text>
</comment>
<dbReference type="SUPFAM" id="SSF52833">
    <property type="entry name" value="Thioredoxin-like"/>
    <property type="match status" value="2"/>
</dbReference>
<accession>A0A7V0Z6E3</accession>
<organism evidence="1">
    <name type="scientific">candidate division WOR-3 bacterium</name>
    <dbReference type="NCBI Taxonomy" id="2052148"/>
    <lineage>
        <taxon>Bacteria</taxon>
        <taxon>Bacteria division WOR-3</taxon>
    </lineage>
</organism>
<dbReference type="Pfam" id="PF11551">
    <property type="entry name" value="Omp28"/>
    <property type="match status" value="1"/>
</dbReference>
<proteinExistence type="predicted"/>
<reference evidence="1" key="1">
    <citation type="journal article" date="2020" name="mSystems">
        <title>Genome- and Community-Level Interaction Insights into Carbon Utilization and Element Cycling Functions of Hydrothermarchaeota in Hydrothermal Sediment.</title>
        <authorList>
            <person name="Zhou Z."/>
            <person name="Liu Y."/>
            <person name="Xu W."/>
            <person name="Pan J."/>
            <person name="Luo Z.H."/>
            <person name="Li M."/>
        </authorList>
    </citation>
    <scope>NUCLEOTIDE SEQUENCE [LARGE SCALE GENOMIC DNA]</scope>
    <source>
        <strain evidence="1">SpSt-258</strain>
    </source>
</reference>
<gene>
    <name evidence="1" type="ORF">ENP86_08200</name>
</gene>
<dbReference type="InterPro" id="IPR013783">
    <property type="entry name" value="Ig-like_fold"/>
</dbReference>
<evidence type="ECO:0000313" key="1">
    <source>
        <dbReference type="EMBL" id="HDY59516.1"/>
    </source>
</evidence>
<dbReference type="AlphaFoldDB" id="A0A7V0Z6E3"/>
<protein>
    <submittedName>
        <fullName evidence="1">Omp28-related outer membrane protein</fullName>
    </submittedName>
</protein>
<dbReference type="EMBL" id="DSKY01000020">
    <property type="protein sequence ID" value="HDY59516.1"/>
    <property type="molecule type" value="Genomic_DNA"/>
</dbReference>
<dbReference type="InterPro" id="IPR036249">
    <property type="entry name" value="Thioredoxin-like_sf"/>
</dbReference>